<reference evidence="4 5" key="1">
    <citation type="submission" date="2016-09" db="EMBL/GenBank/DDBJ databases">
        <title>Alteromonas lipolytica, a new species isolated from sea water.</title>
        <authorList>
            <person name="Wu Y.-H."/>
            <person name="Cheng H."/>
            <person name="Xu X.-W."/>
        </authorList>
    </citation>
    <scope>NUCLEOTIDE SEQUENCE [LARGE SCALE GENOMIC DNA]</scope>
    <source>
        <strain evidence="4 5">JW12</strain>
    </source>
</reference>
<name>A0A1E8FC68_9ALTE</name>
<feature type="compositionally biased region" description="Basic and acidic residues" evidence="2">
    <location>
        <begin position="39"/>
        <end position="61"/>
    </location>
</feature>
<sequence>MEIAPTEQTKPGEVSQYGSFVIQAILDDMGLSLSDEEKEAVVNDDKKTVPKKEDAAPEPKKKGYANDMYSGMNSMMKNFKKEYRATVDTWTEEYNNVLAQWAIAKKQYKKEEQALSDATFDMDEVVEEPQVPPAKPITFAEDPLASMKPGDFYVIPNAMDVEIRNQKMRGTCAAFTGIRAVETVLAQHPQFGPLQLDLSEQHFYWLSKPDCFDKQCNASEHSEGSYFDTGFINSNKLNTAGPLRQEQYCPYVPFPNKKNLTYSPLANQCMNDSVGLFQVSEFNPVLPFDSIVSELAQNRPIAAGFTLTNSYKKTTGVVRANDPLNATEAKGEHVAGHAMLLIGFIKLPESMQAEEGRYCAIMANSWGAGYGVGGYACLTESWMEQNRFKFQKDPSRSLMSSVSKVTLLKG</sequence>
<evidence type="ECO:0000256" key="1">
    <source>
        <dbReference type="ARBA" id="ARBA00008455"/>
    </source>
</evidence>
<evidence type="ECO:0000256" key="2">
    <source>
        <dbReference type="SAM" id="MobiDB-lite"/>
    </source>
</evidence>
<accession>A0A1E8FC68</accession>
<gene>
    <name evidence="4" type="ORF">BFC17_03750</name>
</gene>
<dbReference type="Pfam" id="PF00112">
    <property type="entry name" value="Peptidase_C1"/>
    <property type="match status" value="1"/>
</dbReference>
<dbReference type="Gene3D" id="3.90.70.10">
    <property type="entry name" value="Cysteine proteinases"/>
    <property type="match status" value="1"/>
</dbReference>
<feature type="domain" description="Peptidase C1A papain C-terminal" evidence="3">
    <location>
        <begin position="155"/>
        <end position="398"/>
    </location>
</feature>
<dbReference type="SMART" id="SM00645">
    <property type="entry name" value="Pept_C1"/>
    <property type="match status" value="1"/>
</dbReference>
<dbReference type="InterPro" id="IPR000668">
    <property type="entry name" value="Peptidase_C1A_C"/>
</dbReference>
<evidence type="ECO:0000313" key="5">
    <source>
        <dbReference type="Proteomes" id="UP000176037"/>
    </source>
</evidence>
<organism evidence="4 5">
    <name type="scientific">Alteromonas lipolytica</name>
    <dbReference type="NCBI Taxonomy" id="1856405"/>
    <lineage>
        <taxon>Bacteria</taxon>
        <taxon>Pseudomonadati</taxon>
        <taxon>Pseudomonadota</taxon>
        <taxon>Gammaproteobacteria</taxon>
        <taxon>Alteromonadales</taxon>
        <taxon>Alteromonadaceae</taxon>
        <taxon>Alteromonas/Salinimonas group</taxon>
        <taxon>Alteromonas</taxon>
    </lineage>
</organism>
<proteinExistence type="inferred from homology"/>
<comment type="similarity">
    <text evidence="1">Belongs to the peptidase C1 family.</text>
</comment>
<dbReference type="InterPro" id="IPR038765">
    <property type="entry name" value="Papain-like_cys_pep_sf"/>
</dbReference>
<dbReference type="PANTHER" id="PTHR12411">
    <property type="entry name" value="CYSTEINE PROTEASE FAMILY C1-RELATED"/>
    <property type="match status" value="1"/>
</dbReference>
<dbReference type="STRING" id="1856405.BFC17_03750"/>
<comment type="caution">
    <text evidence="4">The sequence shown here is derived from an EMBL/GenBank/DDBJ whole genome shotgun (WGS) entry which is preliminary data.</text>
</comment>
<feature type="region of interest" description="Disordered" evidence="2">
    <location>
        <begin position="36"/>
        <end position="66"/>
    </location>
</feature>
<dbReference type="AlphaFoldDB" id="A0A1E8FC68"/>
<dbReference type="SUPFAM" id="SSF54001">
    <property type="entry name" value="Cysteine proteinases"/>
    <property type="match status" value="1"/>
</dbReference>
<keyword evidence="5" id="KW-1185">Reference proteome</keyword>
<dbReference type="Proteomes" id="UP000176037">
    <property type="component" value="Unassembled WGS sequence"/>
</dbReference>
<evidence type="ECO:0000313" key="4">
    <source>
        <dbReference type="EMBL" id="OFI33386.1"/>
    </source>
</evidence>
<dbReference type="GO" id="GO:0006508">
    <property type="term" value="P:proteolysis"/>
    <property type="evidence" value="ECO:0007669"/>
    <property type="project" value="InterPro"/>
</dbReference>
<dbReference type="GO" id="GO:0008234">
    <property type="term" value="F:cysteine-type peptidase activity"/>
    <property type="evidence" value="ECO:0007669"/>
    <property type="project" value="InterPro"/>
</dbReference>
<dbReference type="EMBL" id="MJIC01000015">
    <property type="protein sequence ID" value="OFI33386.1"/>
    <property type="molecule type" value="Genomic_DNA"/>
</dbReference>
<evidence type="ECO:0000259" key="3">
    <source>
        <dbReference type="SMART" id="SM00645"/>
    </source>
</evidence>
<protein>
    <recommendedName>
        <fullName evidence="3">Peptidase C1A papain C-terminal domain-containing protein</fullName>
    </recommendedName>
</protein>
<dbReference type="InterPro" id="IPR013128">
    <property type="entry name" value="Peptidase_C1A"/>
</dbReference>